<keyword evidence="2" id="KW-0472">Membrane</keyword>
<dbReference type="InterPro" id="IPR003347">
    <property type="entry name" value="JmjC_dom"/>
</dbReference>
<keyword evidence="5" id="KW-1185">Reference proteome</keyword>
<comment type="caution">
    <text evidence="4">The sequence shown here is derived from an EMBL/GenBank/DDBJ whole genome shotgun (WGS) entry which is preliminary data.</text>
</comment>
<feature type="domain" description="JmjC" evidence="3">
    <location>
        <begin position="410"/>
        <end position="593"/>
    </location>
</feature>
<accession>A0AAD2JJA4</accession>
<keyword evidence="2" id="KW-1133">Transmembrane helix</keyword>
<dbReference type="InterPro" id="IPR041667">
    <property type="entry name" value="Cupin_8"/>
</dbReference>
<dbReference type="PROSITE" id="PS51184">
    <property type="entry name" value="JMJC"/>
    <property type="match status" value="1"/>
</dbReference>
<feature type="compositionally biased region" description="Low complexity" evidence="1">
    <location>
        <begin position="124"/>
        <end position="133"/>
    </location>
</feature>
<dbReference type="Gene3D" id="2.60.120.10">
    <property type="entry name" value="Jelly Rolls"/>
    <property type="match status" value="1"/>
</dbReference>
<keyword evidence="2" id="KW-0812">Transmembrane</keyword>
<feature type="transmembrane region" description="Helical" evidence="2">
    <location>
        <begin position="59"/>
        <end position="82"/>
    </location>
</feature>
<sequence length="600" mass="69233">MKSIDKASNGLSKRHRPNTTATRADTSDTKKGSLLTSRQSRQREIRHERLRKERQRDNLLMVATIFVFILVVAFSVILYHVWKSQGQPTFGLNYYYANNTTIKTNHDANNQKSNPKQKVPPPSRRQSSPQSSPESRNKEKERITRLLKELETLDQAIVGDKISRSDILLNPDLLLFRNGTINERHWKGKSSDDKPVDSSDGEFFKLSRLFDTFPWEQDEDMSNRKIYKDANSDPYTGKPYMDYTNPLLYIYPSFRTIEESKQGYPRLSTLQEIFSAWPQDEIDRPRPALEPIRETLQHFDYTNADELYEAWNFMDQQLPFKLTNVTELLEANLKWTDAYVAEQFQSRSAKGNCQESPTSFFAFYDRRKWEVATMGLPPTRDNDFGFRRWAKHARFADHERIPSRRPHFYWQAGVPKEERYQPKDTWSFLSLDLPSFSATEPNTTILCPDPAQSKGIQCRFGERGVTAANHFDGGQNMVGMITGAKRYILSPPNQCSKLGIHTERGTALYRHSLLNLERLPFSDSSSVTSDLEREWLEQAKSAQAVETVLKAGEVLFIPSHWFHYIISLQKNAQCNVRSGIHVEGNDQFGGQYHVSAEGCQ</sequence>
<dbReference type="EMBL" id="CAKOGP040001892">
    <property type="protein sequence ID" value="CAJ1955607.1"/>
    <property type="molecule type" value="Genomic_DNA"/>
</dbReference>
<reference evidence="4" key="1">
    <citation type="submission" date="2023-08" db="EMBL/GenBank/DDBJ databases">
        <authorList>
            <person name="Audoor S."/>
            <person name="Bilcke G."/>
        </authorList>
    </citation>
    <scope>NUCLEOTIDE SEQUENCE</scope>
</reference>
<dbReference type="SUPFAM" id="SSF51197">
    <property type="entry name" value="Clavaminate synthase-like"/>
    <property type="match status" value="1"/>
</dbReference>
<evidence type="ECO:0000313" key="5">
    <source>
        <dbReference type="Proteomes" id="UP001295423"/>
    </source>
</evidence>
<organism evidence="4 5">
    <name type="scientific">Cylindrotheca closterium</name>
    <dbReference type="NCBI Taxonomy" id="2856"/>
    <lineage>
        <taxon>Eukaryota</taxon>
        <taxon>Sar</taxon>
        <taxon>Stramenopiles</taxon>
        <taxon>Ochrophyta</taxon>
        <taxon>Bacillariophyta</taxon>
        <taxon>Bacillariophyceae</taxon>
        <taxon>Bacillariophycidae</taxon>
        <taxon>Bacillariales</taxon>
        <taxon>Bacillariaceae</taxon>
        <taxon>Cylindrotheca</taxon>
    </lineage>
</organism>
<evidence type="ECO:0000256" key="2">
    <source>
        <dbReference type="SAM" id="Phobius"/>
    </source>
</evidence>
<feature type="compositionally biased region" description="Polar residues" evidence="1">
    <location>
        <begin position="104"/>
        <end position="116"/>
    </location>
</feature>
<evidence type="ECO:0000256" key="1">
    <source>
        <dbReference type="SAM" id="MobiDB-lite"/>
    </source>
</evidence>
<gene>
    <name evidence="4" type="ORF">CYCCA115_LOCUS15833</name>
</gene>
<dbReference type="InterPro" id="IPR014710">
    <property type="entry name" value="RmlC-like_jellyroll"/>
</dbReference>
<feature type="region of interest" description="Disordered" evidence="1">
    <location>
        <begin position="104"/>
        <end position="141"/>
    </location>
</feature>
<dbReference type="AlphaFoldDB" id="A0AAD2JJA4"/>
<protein>
    <recommendedName>
        <fullName evidence="3">JmjC domain-containing protein</fullName>
    </recommendedName>
</protein>
<feature type="region of interest" description="Disordered" evidence="1">
    <location>
        <begin position="1"/>
        <end position="49"/>
    </location>
</feature>
<proteinExistence type="predicted"/>
<dbReference type="PANTHER" id="PTHR12461">
    <property type="entry name" value="HYPOXIA-INDUCIBLE FACTOR 1 ALPHA INHIBITOR-RELATED"/>
    <property type="match status" value="1"/>
</dbReference>
<evidence type="ECO:0000259" key="3">
    <source>
        <dbReference type="PROSITE" id="PS51184"/>
    </source>
</evidence>
<evidence type="ECO:0000313" key="4">
    <source>
        <dbReference type="EMBL" id="CAJ1955607.1"/>
    </source>
</evidence>
<dbReference type="Pfam" id="PF13621">
    <property type="entry name" value="Cupin_8"/>
    <property type="match status" value="1"/>
</dbReference>
<name>A0AAD2JJA4_9STRA</name>
<dbReference type="Proteomes" id="UP001295423">
    <property type="component" value="Unassembled WGS sequence"/>
</dbReference>
<dbReference type="PANTHER" id="PTHR12461:SF98">
    <property type="entry name" value="CUPIN-LIKE DOMAIN-CONTAINING PROTEIN"/>
    <property type="match status" value="1"/>
</dbReference>